<dbReference type="InterPro" id="IPR040294">
    <property type="entry name" value="Nodulin-rel_1/2"/>
</dbReference>
<feature type="compositionally biased region" description="Polar residues" evidence="1">
    <location>
        <begin position="1"/>
        <end position="11"/>
    </location>
</feature>
<evidence type="ECO:0000313" key="3">
    <source>
        <dbReference type="Proteomes" id="UP001058974"/>
    </source>
</evidence>
<dbReference type="AlphaFoldDB" id="A0A9D4VNZ5"/>
<dbReference type="Proteomes" id="UP001058974">
    <property type="component" value="Chromosome 7"/>
</dbReference>
<feature type="compositionally biased region" description="Low complexity" evidence="1">
    <location>
        <begin position="88"/>
        <end position="98"/>
    </location>
</feature>
<dbReference type="GO" id="GO:0009408">
    <property type="term" value="P:response to heat"/>
    <property type="evidence" value="ECO:0007669"/>
    <property type="project" value="InterPro"/>
</dbReference>
<dbReference type="GO" id="GO:0010115">
    <property type="term" value="P:regulation of abscisic acid biosynthetic process"/>
    <property type="evidence" value="ECO:0007669"/>
    <property type="project" value="InterPro"/>
</dbReference>
<name>A0A9D4VNZ5_PEA</name>
<accession>A0A9D4VNZ5</accession>
<keyword evidence="3" id="KW-1185">Reference proteome</keyword>
<gene>
    <name evidence="2" type="ORF">KIW84_073466</name>
</gene>
<evidence type="ECO:0008006" key="4">
    <source>
        <dbReference type="Google" id="ProtNLM"/>
    </source>
</evidence>
<sequence>MASSESHNTTGSGEGKKHSTSELMASAKLVAEAAQSGLGKESEVDKAKAAEAAGDLLDAVGQYAKLDDNKGAGQYLDKAADYLHQYESTNTNTTAAPPTSKPDQPKGDDAPKSEEAVKSEDGGGSGGLGGLGGDFAKVAGGFFK</sequence>
<dbReference type="EMBL" id="JAMSHJ010000007">
    <property type="protein sequence ID" value="KAI5387345.1"/>
    <property type="molecule type" value="Genomic_DNA"/>
</dbReference>
<proteinExistence type="predicted"/>
<evidence type="ECO:0000313" key="2">
    <source>
        <dbReference type="EMBL" id="KAI5387345.1"/>
    </source>
</evidence>
<feature type="compositionally biased region" description="Basic and acidic residues" evidence="1">
    <location>
        <begin position="103"/>
        <end position="121"/>
    </location>
</feature>
<reference evidence="2 3" key="1">
    <citation type="journal article" date="2022" name="Nat. Genet.">
        <title>Improved pea reference genome and pan-genome highlight genomic features and evolutionary characteristics.</title>
        <authorList>
            <person name="Yang T."/>
            <person name="Liu R."/>
            <person name="Luo Y."/>
            <person name="Hu S."/>
            <person name="Wang D."/>
            <person name="Wang C."/>
            <person name="Pandey M.K."/>
            <person name="Ge S."/>
            <person name="Xu Q."/>
            <person name="Li N."/>
            <person name="Li G."/>
            <person name="Huang Y."/>
            <person name="Saxena R.K."/>
            <person name="Ji Y."/>
            <person name="Li M."/>
            <person name="Yan X."/>
            <person name="He Y."/>
            <person name="Liu Y."/>
            <person name="Wang X."/>
            <person name="Xiang C."/>
            <person name="Varshney R.K."/>
            <person name="Ding H."/>
            <person name="Gao S."/>
            <person name="Zong X."/>
        </authorList>
    </citation>
    <scope>NUCLEOTIDE SEQUENCE [LARGE SCALE GENOMIC DNA]</scope>
    <source>
        <strain evidence="2 3">cv. Zhongwan 6</strain>
    </source>
</reference>
<dbReference type="PANTHER" id="PTHR35098:SF1">
    <property type="entry name" value="NODULIN-RELATED PROTEIN 2"/>
    <property type="match status" value="1"/>
</dbReference>
<comment type="caution">
    <text evidence="2">The sequence shown here is derived from an EMBL/GenBank/DDBJ whole genome shotgun (WGS) entry which is preliminary data.</text>
</comment>
<organism evidence="2 3">
    <name type="scientific">Pisum sativum</name>
    <name type="common">Garden pea</name>
    <name type="synonym">Lathyrus oleraceus</name>
    <dbReference type="NCBI Taxonomy" id="3888"/>
    <lineage>
        <taxon>Eukaryota</taxon>
        <taxon>Viridiplantae</taxon>
        <taxon>Streptophyta</taxon>
        <taxon>Embryophyta</taxon>
        <taxon>Tracheophyta</taxon>
        <taxon>Spermatophyta</taxon>
        <taxon>Magnoliopsida</taxon>
        <taxon>eudicotyledons</taxon>
        <taxon>Gunneridae</taxon>
        <taxon>Pentapetalae</taxon>
        <taxon>rosids</taxon>
        <taxon>fabids</taxon>
        <taxon>Fabales</taxon>
        <taxon>Fabaceae</taxon>
        <taxon>Papilionoideae</taxon>
        <taxon>50 kb inversion clade</taxon>
        <taxon>NPAAA clade</taxon>
        <taxon>Hologalegina</taxon>
        <taxon>IRL clade</taxon>
        <taxon>Fabeae</taxon>
        <taxon>Lathyrus</taxon>
    </lineage>
</organism>
<dbReference type="Gramene" id="Psat07G0346600-T1">
    <property type="protein sequence ID" value="KAI5387345.1"/>
    <property type="gene ID" value="KIW84_073466"/>
</dbReference>
<feature type="compositionally biased region" description="Gly residues" evidence="1">
    <location>
        <begin position="122"/>
        <end position="132"/>
    </location>
</feature>
<protein>
    <recommendedName>
        <fullName evidence="4">Nodulin-related protein 1</fullName>
    </recommendedName>
</protein>
<dbReference type="PANTHER" id="PTHR35098">
    <property type="entry name" value="EXPRESSED PROTEIN"/>
    <property type="match status" value="1"/>
</dbReference>
<feature type="region of interest" description="Disordered" evidence="1">
    <location>
        <begin position="87"/>
        <end position="132"/>
    </location>
</feature>
<evidence type="ECO:0000256" key="1">
    <source>
        <dbReference type="SAM" id="MobiDB-lite"/>
    </source>
</evidence>
<feature type="region of interest" description="Disordered" evidence="1">
    <location>
        <begin position="1"/>
        <end position="28"/>
    </location>
</feature>